<keyword evidence="2" id="KW-1185">Reference proteome</keyword>
<name>A0AA40D1N8_9PEZI</name>
<accession>A0AA40D1N8</accession>
<dbReference type="EMBL" id="JAULSV010000001">
    <property type="protein sequence ID" value="KAK0656974.1"/>
    <property type="molecule type" value="Genomic_DNA"/>
</dbReference>
<dbReference type="AlphaFoldDB" id="A0AA40D1N8"/>
<organism evidence="1 2">
    <name type="scientific">Cercophora newfieldiana</name>
    <dbReference type="NCBI Taxonomy" id="92897"/>
    <lineage>
        <taxon>Eukaryota</taxon>
        <taxon>Fungi</taxon>
        <taxon>Dikarya</taxon>
        <taxon>Ascomycota</taxon>
        <taxon>Pezizomycotina</taxon>
        <taxon>Sordariomycetes</taxon>
        <taxon>Sordariomycetidae</taxon>
        <taxon>Sordariales</taxon>
        <taxon>Lasiosphaeriaceae</taxon>
        <taxon>Cercophora</taxon>
    </lineage>
</organism>
<reference evidence="1" key="1">
    <citation type="submission" date="2023-06" db="EMBL/GenBank/DDBJ databases">
        <title>Genome-scale phylogeny and comparative genomics of the fungal order Sordariales.</title>
        <authorList>
            <consortium name="Lawrence Berkeley National Laboratory"/>
            <person name="Hensen N."/>
            <person name="Bonometti L."/>
            <person name="Westerberg I."/>
            <person name="Brannstrom I.O."/>
            <person name="Guillou S."/>
            <person name="Cros-Aarteil S."/>
            <person name="Calhoun S."/>
            <person name="Haridas S."/>
            <person name="Kuo A."/>
            <person name="Mondo S."/>
            <person name="Pangilinan J."/>
            <person name="Riley R."/>
            <person name="Labutti K."/>
            <person name="Andreopoulos B."/>
            <person name="Lipzen A."/>
            <person name="Chen C."/>
            <person name="Yanf M."/>
            <person name="Daum C."/>
            <person name="Ng V."/>
            <person name="Clum A."/>
            <person name="Steindorff A."/>
            <person name="Ohm R."/>
            <person name="Martin F."/>
            <person name="Silar P."/>
            <person name="Natvig D."/>
            <person name="Lalanne C."/>
            <person name="Gautier V."/>
            <person name="Ament-Velasquez S.L."/>
            <person name="Kruys A."/>
            <person name="Hutchinson M.I."/>
            <person name="Powell A.J."/>
            <person name="Barry K."/>
            <person name="Miller A.N."/>
            <person name="Grigoriev I.V."/>
            <person name="Debuchy R."/>
            <person name="Gladieux P."/>
            <person name="Thoren M.H."/>
            <person name="Johannesson H."/>
        </authorList>
    </citation>
    <scope>NUCLEOTIDE SEQUENCE</scope>
    <source>
        <strain evidence="1">SMH2532-1</strain>
    </source>
</reference>
<evidence type="ECO:0000313" key="1">
    <source>
        <dbReference type="EMBL" id="KAK0656974.1"/>
    </source>
</evidence>
<dbReference type="Proteomes" id="UP001174936">
    <property type="component" value="Unassembled WGS sequence"/>
</dbReference>
<gene>
    <name evidence="1" type="ORF">B0T16DRAFT_385591</name>
</gene>
<protein>
    <submittedName>
        <fullName evidence="1">Uncharacterized protein</fullName>
    </submittedName>
</protein>
<evidence type="ECO:0000313" key="2">
    <source>
        <dbReference type="Proteomes" id="UP001174936"/>
    </source>
</evidence>
<comment type="caution">
    <text evidence="1">The sequence shown here is derived from an EMBL/GenBank/DDBJ whole genome shotgun (WGS) entry which is preliminary data.</text>
</comment>
<sequence length="194" mass="21721">MDKSLTKDGCCSSLLKERPQDSMVIDLEDLFANRLSEDEVQRVFDNDENLASLLRTSQSRGQLQAAHMDNMKRFLGILRSNLQKSLLRRETSDCVMESVWREDRAWAAADPSLKGLLFTTGVRANTGSFKALACDPCSVLYSRNGALAYDVTAALSLVRYAENRQVIHATLDTAFEGRFSDTCLPHRRMVPIAV</sequence>
<proteinExistence type="predicted"/>